<sequence>MAKRKVPTKQTKPPAKKVTTRTITRKPTLSDTKQTTLQIDLGDRTDFKEPMGAYLFDSAGNLVERAAVRSNRATLKSSSRTIAHSRLFIAPESKEMENELRPSIQRMERIGAFEPVISVGGILNERIRIPGHIIDQWFLCLCWVRGRVIKSDSGMPICGARIHVCEVDKLFWWIQKLPEIDIHRLRDDILEEIRKPRIPRPPRPIPDPPPFAPRFDEIGFNPQPDPPSPLQIQTNVTNRLSEVAFNPQPEPPSPEAFENIQLRSLQANLTSSSTHLVRETLASNIRLLIPYLCLWPRWWRFRCDEVLVLETDNLGRFSGTILYPCNGDKPDLYFWVEYEIDGSWETVYKPPIPCNTYWDYKCGAEVTIRVNDDRVPGCDEEPDLAGCVVQVLSIGRKISMSEILGPGASAGEEGLNVDTVQRPFGGKLEPRLWFSRSKLRDDKNIKYYKWSYRKLTEGDGTPLTPPGDWTPLKRAVVRHYAKPASGGGVSHVPYPLGPQPVGIQTDLYEIKPTTLPPGGIEWTVVDEREDLASGHFETQKLGSATDPQRAFNTAGKYELKLELFKGTGALVDWTAEGIDLQVTDVPAPFGTGTVTATTAGNYNRILHPVSGHTLAFRMVLRVDNNACEASVEPVSGTGLTVTPCGFIEFGPGATTQLHFKASHPNNFADFDFNLRRAVSNHVALASTNGRVGSSPVTTDDLSHSYTLTAPSDYRETFTVLELLGPCSRAAFTETLHVWSRAVDGYNRLSNLDRHGVDGFALTQPCPEC</sequence>
<dbReference type="KEGG" id="nli:G3M70_09800"/>
<proteinExistence type="predicted"/>
<feature type="region of interest" description="Disordered" evidence="1">
    <location>
        <begin position="1"/>
        <end position="22"/>
    </location>
</feature>
<organism evidence="2 3">
    <name type="scientific">Candidatus Nitronauta litoralis</name>
    <dbReference type="NCBI Taxonomy" id="2705533"/>
    <lineage>
        <taxon>Bacteria</taxon>
        <taxon>Pseudomonadati</taxon>
        <taxon>Nitrospinota/Tectimicrobiota group</taxon>
        <taxon>Nitrospinota</taxon>
        <taxon>Nitrospinia</taxon>
        <taxon>Nitrospinales</taxon>
        <taxon>Nitrospinaceae</taxon>
        <taxon>Candidatus Nitronauta</taxon>
    </lineage>
</organism>
<name>A0A7T0G0S4_9BACT</name>
<evidence type="ECO:0000313" key="3">
    <source>
        <dbReference type="Proteomes" id="UP000594688"/>
    </source>
</evidence>
<dbReference type="AlphaFoldDB" id="A0A7T0G0S4"/>
<evidence type="ECO:0000313" key="2">
    <source>
        <dbReference type="EMBL" id="QPJ62146.1"/>
    </source>
</evidence>
<dbReference type="Proteomes" id="UP000594688">
    <property type="component" value="Chromosome"/>
</dbReference>
<accession>A0A7T0G0S4</accession>
<protein>
    <submittedName>
        <fullName evidence="2">Uncharacterized protein</fullName>
    </submittedName>
</protein>
<reference evidence="2 3" key="1">
    <citation type="submission" date="2020-02" db="EMBL/GenBank/DDBJ databases">
        <title>Genomic and physiological characterization of two novel Nitrospinaceae genera.</title>
        <authorList>
            <person name="Mueller A.J."/>
            <person name="Jung M.-Y."/>
            <person name="Strachan C.R."/>
            <person name="Herbold C.W."/>
            <person name="Kirkegaard R.H."/>
            <person name="Daims H."/>
        </authorList>
    </citation>
    <scope>NUCLEOTIDE SEQUENCE [LARGE SCALE GENOMIC DNA]</scope>
    <source>
        <strain evidence="2">EB</strain>
    </source>
</reference>
<gene>
    <name evidence="2" type="ORF">G3M70_09800</name>
</gene>
<dbReference type="EMBL" id="CP048685">
    <property type="protein sequence ID" value="QPJ62146.1"/>
    <property type="molecule type" value="Genomic_DNA"/>
</dbReference>
<evidence type="ECO:0000256" key="1">
    <source>
        <dbReference type="SAM" id="MobiDB-lite"/>
    </source>
</evidence>